<dbReference type="EMBL" id="QOIP01000010">
    <property type="protein sequence ID" value="RLU17645.1"/>
    <property type="molecule type" value="Genomic_DNA"/>
</dbReference>
<reference evidence="2" key="2">
    <citation type="submission" date="2018-07" db="EMBL/GenBank/DDBJ databases">
        <authorList>
            <person name="Mckenzie S.K."/>
            <person name="Kronauer D.J.C."/>
        </authorList>
    </citation>
    <scope>NUCLEOTIDE SEQUENCE</scope>
    <source>
        <strain evidence="2">Clonal line C1</strain>
    </source>
</reference>
<organism evidence="2">
    <name type="scientific">Ooceraea biroi</name>
    <name type="common">Clonal raider ant</name>
    <name type="synonym">Cerapachys biroi</name>
    <dbReference type="NCBI Taxonomy" id="2015173"/>
    <lineage>
        <taxon>Eukaryota</taxon>
        <taxon>Metazoa</taxon>
        <taxon>Ecdysozoa</taxon>
        <taxon>Arthropoda</taxon>
        <taxon>Hexapoda</taxon>
        <taxon>Insecta</taxon>
        <taxon>Pterygota</taxon>
        <taxon>Neoptera</taxon>
        <taxon>Endopterygota</taxon>
        <taxon>Hymenoptera</taxon>
        <taxon>Apocrita</taxon>
        <taxon>Aculeata</taxon>
        <taxon>Formicoidea</taxon>
        <taxon>Formicidae</taxon>
        <taxon>Dorylinae</taxon>
        <taxon>Ooceraea</taxon>
    </lineage>
</organism>
<feature type="region of interest" description="Disordered" evidence="1">
    <location>
        <begin position="30"/>
        <end position="107"/>
    </location>
</feature>
<comment type="caution">
    <text evidence="2">The sequence shown here is derived from an EMBL/GenBank/DDBJ whole genome shotgun (WGS) entry which is preliminary data.</text>
</comment>
<evidence type="ECO:0000313" key="2">
    <source>
        <dbReference type="EMBL" id="RLU17645.1"/>
    </source>
</evidence>
<feature type="compositionally biased region" description="Low complexity" evidence="1">
    <location>
        <begin position="56"/>
        <end position="67"/>
    </location>
</feature>
<sequence>MEYVQIKDIRAGQKNINVVFIVLEAIQSNATTAPGSGTATSSTTAKSGNGGGNGGNVSSAGSGSSSGLPGGSVRYSSSDSTTKTAPTGKSNSRGRGGYRNGGRSDRR</sequence>
<dbReference type="Proteomes" id="UP000279307">
    <property type="component" value="Chromosome 10"/>
</dbReference>
<feature type="compositionally biased region" description="Polar residues" evidence="1">
    <location>
        <begin position="74"/>
        <end position="87"/>
    </location>
</feature>
<reference evidence="2" key="1">
    <citation type="journal article" date="2018" name="Genome Res.">
        <title>The genomic architecture and molecular evolution of ant odorant receptors.</title>
        <authorList>
            <person name="McKenzie S.K."/>
            <person name="Kronauer D.J.C."/>
        </authorList>
    </citation>
    <scope>NUCLEOTIDE SEQUENCE [LARGE SCALE GENOMIC DNA]</scope>
    <source>
        <strain evidence="2">Clonal line C1</strain>
    </source>
</reference>
<feature type="compositionally biased region" description="Low complexity" evidence="1">
    <location>
        <begin position="30"/>
        <end position="47"/>
    </location>
</feature>
<protein>
    <submittedName>
        <fullName evidence="2">Uncharacterized protein</fullName>
    </submittedName>
</protein>
<dbReference type="AlphaFoldDB" id="A0A3L8DAW5"/>
<name>A0A3L8DAW5_OOCBI</name>
<gene>
    <name evidence="2" type="ORF">DMN91_009881</name>
</gene>
<evidence type="ECO:0000256" key="1">
    <source>
        <dbReference type="SAM" id="MobiDB-lite"/>
    </source>
</evidence>
<accession>A0A3L8DAW5</accession>
<proteinExistence type="predicted"/>